<proteinExistence type="predicted"/>
<feature type="compositionally biased region" description="Basic and acidic residues" evidence="1">
    <location>
        <begin position="75"/>
        <end position="86"/>
    </location>
</feature>
<evidence type="ECO:0000256" key="1">
    <source>
        <dbReference type="SAM" id="MobiDB-lite"/>
    </source>
</evidence>
<evidence type="ECO:0000313" key="2">
    <source>
        <dbReference type="EMBL" id="OJF15517.1"/>
    </source>
</evidence>
<dbReference type="RefSeq" id="WP_071803373.1">
    <property type="nucleotide sequence ID" value="NZ_MEIA01000016.1"/>
</dbReference>
<gene>
    <name evidence="2" type="ORF">BG844_04025</name>
</gene>
<accession>A0A1K0FRQ2</accession>
<protein>
    <submittedName>
        <fullName evidence="2">Uncharacterized protein</fullName>
    </submittedName>
</protein>
<feature type="region of interest" description="Disordered" evidence="1">
    <location>
        <begin position="64"/>
        <end position="86"/>
    </location>
</feature>
<dbReference type="AlphaFoldDB" id="A0A1K0FRQ2"/>
<comment type="caution">
    <text evidence="2">The sequence shown here is derived from an EMBL/GenBank/DDBJ whole genome shotgun (WGS) entry which is preliminary data.</text>
</comment>
<reference evidence="2 3" key="1">
    <citation type="submission" date="2016-09" db="EMBL/GenBank/DDBJ databases">
        <title>Couchioplanes caeruleus draft genome sequence.</title>
        <authorList>
            <person name="Sheehan J."/>
            <person name="Caffrey P."/>
        </authorList>
    </citation>
    <scope>NUCLEOTIDE SEQUENCE [LARGE SCALE GENOMIC DNA]</scope>
    <source>
        <strain evidence="2 3">DSM 43634</strain>
    </source>
</reference>
<sequence length="86" mass="10272">MRLFSDDTRRDRETLIQARQHLAEVSDRDRYESDDYLDANDAVIDAEQPLKWWQRLDIDLDLHHRRDDGDADTPDSARRRADADEF</sequence>
<evidence type="ECO:0000313" key="3">
    <source>
        <dbReference type="Proteomes" id="UP000182486"/>
    </source>
</evidence>
<dbReference type="Proteomes" id="UP000182486">
    <property type="component" value="Unassembled WGS sequence"/>
</dbReference>
<organism evidence="2 3">
    <name type="scientific">Couchioplanes caeruleus subsp. caeruleus</name>
    <dbReference type="NCBI Taxonomy" id="56427"/>
    <lineage>
        <taxon>Bacteria</taxon>
        <taxon>Bacillati</taxon>
        <taxon>Actinomycetota</taxon>
        <taxon>Actinomycetes</taxon>
        <taxon>Micromonosporales</taxon>
        <taxon>Micromonosporaceae</taxon>
        <taxon>Couchioplanes</taxon>
    </lineage>
</organism>
<name>A0A1K0FRQ2_9ACTN</name>
<dbReference type="EMBL" id="MEIA01000016">
    <property type="protein sequence ID" value="OJF15517.1"/>
    <property type="molecule type" value="Genomic_DNA"/>
</dbReference>
<keyword evidence="3" id="KW-1185">Reference proteome</keyword>